<reference evidence="2" key="1">
    <citation type="journal article" date="2019" name="Int. J. Syst. Evol. Microbiol.">
        <title>The Global Catalogue of Microorganisms (GCM) 10K type strain sequencing project: providing services to taxonomists for standard genome sequencing and annotation.</title>
        <authorList>
            <consortium name="The Broad Institute Genomics Platform"/>
            <consortium name="The Broad Institute Genome Sequencing Center for Infectious Disease"/>
            <person name="Wu L."/>
            <person name="Ma J."/>
        </authorList>
    </citation>
    <scope>NUCLEOTIDE SEQUENCE [LARGE SCALE GENOMIC DNA]</scope>
    <source>
        <strain evidence="2">JCM 4957</strain>
    </source>
</reference>
<protein>
    <recommendedName>
        <fullName evidence="3">DUF559 domain-containing protein</fullName>
    </recommendedName>
</protein>
<accession>A0ABQ2Z2Q9</accession>
<keyword evidence="2" id="KW-1185">Reference proteome</keyword>
<evidence type="ECO:0000313" key="2">
    <source>
        <dbReference type="Proteomes" id="UP000653308"/>
    </source>
</evidence>
<proteinExistence type="predicted"/>
<name>A0ABQ2Z2Q9_9ACTN</name>
<dbReference type="Proteomes" id="UP000653308">
    <property type="component" value="Unassembled WGS sequence"/>
</dbReference>
<gene>
    <name evidence="1" type="ORF">GCM10010384_01540</name>
</gene>
<comment type="caution">
    <text evidence="1">The sequence shown here is derived from an EMBL/GenBank/DDBJ whole genome shotgun (WGS) entry which is preliminary data.</text>
</comment>
<sequence length="317" mass="34074">MRDSGRLQEIARDGLLVPAWAVDAGWSRASVFRALKTEGWARLGGGVWAQPGAPPDFAIRLRAVQLLTPELVASHRAAAWAWGIELLAVEAEFTDLGGWRRRSGLRVHRGVLGAGEVVEMRGHGGLRATTVDRTLADLLVSGPRDEALVAVESALTYRTVTVGGGGGGRRVRRAPLTRVGALASALDGRPHGGVRGRAWLTLADPASGSPAETVARLRMYDAGLRPETQAELVGAGGRGLRCDFLFRAEGVAVEIEGYAYHGRREDHRRDVGRFNDLQQCAEVRIVLRFTAEEVFHSPATMIATIRRALGVSGRQAG</sequence>
<evidence type="ECO:0008006" key="3">
    <source>
        <dbReference type="Google" id="ProtNLM"/>
    </source>
</evidence>
<evidence type="ECO:0000313" key="1">
    <source>
        <dbReference type="EMBL" id="GGY01588.1"/>
    </source>
</evidence>
<organism evidence="1 2">
    <name type="scientific">Streptomyces djakartensis</name>
    <dbReference type="NCBI Taxonomy" id="68193"/>
    <lineage>
        <taxon>Bacteria</taxon>
        <taxon>Bacillati</taxon>
        <taxon>Actinomycetota</taxon>
        <taxon>Actinomycetes</taxon>
        <taxon>Kitasatosporales</taxon>
        <taxon>Streptomycetaceae</taxon>
        <taxon>Streptomyces</taxon>
    </lineage>
</organism>
<dbReference type="EMBL" id="BMWE01000001">
    <property type="protein sequence ID" value="GGY01588.1"/>
    <property type="molecule type" value="Genomic_DNA"/>
</dbReference>